<dbReference type="GO" id="GO:0004177">
    <property type="term" value="F:aminopeptidase activity"/>
    <property type="evidence" value="ECO:0007669"/>
    <property type="project" value="UniProtKB-KW"/>
</dbReference>
<feature type="active site" evidence="8">
    <location>
        <position position="268"/>
    </location>
</feature>
<dbReference type="EC" id="3.4.11.10" evidence="8"/>
<gene>
    <name evidence="8" type="primary">pepA</name>
    <name evidence="10" type="ORF">GGR88_000811</name>
</gene>
<evidence type="ECO:0000256" key="5">
    <source>
        <dbReference type="ARBA" id="ARBA00022670"/>
    </source>
</evidence>
<dbReference type="CDD" id="cd00433">
    <property type="entry name" value="Peptidase_M17"/>
    <property type="match status" value="1"/>
</dbReference>
<dbReference type="NCBIfam" id="NF002074">
    <property type="entry name" value="PRK00913.1-4"/>
    <property type="match status" value="1"/>
</dbReference>
<dbReference type="PROSITE" id="PS00631">
    <property type="entry name" value="CYTOSOL_AP"/>
    <property type="match status" value="1"/>
</dbReference>
<dbReference type="Gene3D" id="3.40.220.10">
    <property type="entry name" value="Leucine Aminopeptidase, subunit E, domain 1"/>
    <property type="match status" value="1"/>
</dbReference>
<comment type="caution">
    <text evidence="10">The sequence shown here is derived from an EMBL/GenBank/DDBJ whole genome shotgun (WGS) entry which is preliminary data.</text>
</comment>
<feature type="binding site" evidence="8">
    <location>
        <position position="261"/>
    </location>
    <ligand>
        <name>Mn(2+)</name>
        <dbReference type="ChEBI" id="CHEBI:29035"/>
        <label>1</label>
    </ligand>
</feature>
<name>A0ABX0XKF4_9SPHN</name>
<keyword evidence="8" id="KW-0963">Cytoplasm</keyword>
<comment type="catalytic activity">
    <reaction evidence="2 8">
        <text>Release of an N-terminal amino acid, preferentially leucine, but not glutamic or aspartic acids.</text>
        <dbReference type="EC" id="3.4.11.10"/>
    </reaction>
</comment>
<comment type="function">
    <text evidence="8">Presumably involved in the processing and regular turnover of intracellular proteins. Catalyzes the removal of unsubstituted N-terminal amino acids from various peptides.</text>
</comment>
<evidence type="ECO:0000256" key="2">
    <source>
        <dbReference type="ARBA" id="ARBA00000967"/>
    </source>
</evidence>
<comment type="catalytic activity">
    <reaction evidence="1 8">
        <text>Release of an N-terminal amino acid, Xaa-|-Yaa-, in which Xaa is preferably Leu, but may be other amino acids including Pro although not Arg or Lys, and Yaa may be Pro. Amino acid amides and methyl esters are also readily hydrolyzed, but rates on arylamides are exceedingly low.</text>
        <dbReference type="EC" id="3.4.11.1"/>
    </reaction>
</comment>
<dbReference type="EC" id="3.4.11.1" evidence="8"/>
<evidence type="ECO:0000313" key="10">
    <source>
        <dbReference type="EMBL" id="NJC33337.1"/>
    </source>
</evidence>
<feature type="active site" evidence="8">
    <location>
        <position position="342"/>
    </location>
</feature>
<dbReference type="PANTHER" id="PTHR11963:SF23">
    <property type="entry name" value="CYTOSOL AMINOPEPTIDASE"/>
    <property type="match status" value="1"/>
</dbReference>
<comment type="subcellular location">
    <subcellularLocation>
        <location evidence="8">Cytoplasm</location>
    </subcellularLocation>
</comment>
<evidence type="ECO:0000256" key="8">
    <source>
        <dbReference type="HAMAP-Rule" id="MF_00181"/>
    </source>
</evidence>
<feature type="binding site" evidence="8">
    <location>
        <position position="261"/>
    </location>
    <ligand>
        <name>Mn(2+)</name>
        <dbReference type="ChEBI" id="CHEBI:29035"/>
        <label>2</label>
    </ligand>
</feature>
<organism evidence="10 11">
    <name type="scientific">Sphingomonas jejuensis</name>
    <dbReference type="NCBI Taxonomy" id="904715"/>
    <lineage>
        <taxon>Bacteria</taxon>
        <taxon>Pseudomonadati</taxon>
        <taxon>Pseudomonadota</taxon>
        <taxon>Alphaproteobacteria</taxon>
        <taxon>Sphingomonadales</taxon>
        <taxon>Sphingomonadaceae</taxon>
        <taxon>Sphingomonas</taxon>
    </lineage>
</organism>
<feature type="binding site" evidence="8">
    <location>
        <position position="338"/>
    </location>
    <ligand>
        <name>Mn(2+)</name>
        <dbReference type="ChEBI" id="CHEBI:29035"/>
        <label>1</label>
    </ligand>
</feature>
<dbReference type="InterPro" id="IPR000819">
    <property type="entry name" value="Peptidase_M17_C"/>
</dbReference>
<reference evidence="10 11" key="1">
    <citation type="submission" date="2020-03" db="EMBL/GenBank/DDBJ databases">
        <title>Genomic Encyclopedia of Type Strains, Phase IV (KMG-IV): sequencing the most valuable type-strain genomes for metagenomic binning, comparative biology and taxonomic classification.</title>
        <authorList>
            <person name="Goeker M."/>
        </authorList>
    </citation>
    <scope>NUCLEOTIDE SEQUENCE [LARGE SCALE GENOMIC DNA]</scope>
    <source>
        <strain evidence="10 11">DSM 27651</strain>
    </source>
</reference>
<feature type="binding site" evidence="8">
    <location>
        <position position="340"/>
    </location>
    <ligand>
        <name>Mn(2+)</name>
        <dbReference type="ChEBI" id="CHEBI:29035"/>
        <label>1</label>
    </ligand>
</feature>
<protein>
    <recommendedName>
        <fullName evidence="8">Probable cytosol aminopeptidase</fullName>
        <ecNumber evidence="8">3.4.11.1</ecNumber>
    </recommendedName>
    <alternativeName>
        <fullName evidence="8">Leucine aminopeptidase</fullName>
        <shortName evidence="8">LAP</shortName>
        <ecNumber evidence="8">3.4.11.10</ecNumber>
    </alternativeName>
    <alternativeName>
        <fullName evidence="8">Leucyl aminopeptidase</fullName>
    </alternativeName>
</protein>
<dbReference type="NCBIfam" id="NF002077">
    <property type="entry name" value="PRK00913.2-4"/>
    <property type="match status" value="1"/>
</dbReference>
<dbReference type="PRINTS" id="PR00481">
    <property type="entry name" value="LAMNOPPTDASE"/>
</dbReference>
<feature type="binding site" evidence="8">
    <location>
        <position position="340"/>
    </location>
    <ligand>
        <name>Mn(2+)</name>
        <dbReference type="ChEBI" id="CHEBI:29035"/>
        <label>2</label>
    </ligand>
</feature>
<dbReference type="Proteomes" id="UP000734218">
    <property type="component" value="Unassembled WGS sequence"/>
</dbReference>
<dbReference type="InterPro" id="IPR043472">
    <property type="entry name" value="Macro_dom-like"/>
</dbReference>
<keyword evidence="4 8" id="KW-0031">Aminopeptidase</keyword>
<dbReference type="EMBL" id="JAATJE010000001">
    <property type="protein sequence ID" value="NJC33337.1"/>
    <property type="molecule type" value="Genomic_DNA"/>
</dbReference>
<feature type="binding site" evidence="8">
    <location>
        <position position="279"/>
    </location>
    <ligand>
        <name>Mn(2+)</name>
        <dbReference type="ChEBI" id="CHEBI:29035"/>
        <label>2</label>
    </ligand>
</feature>
<keyword evidence="8" id="KW-0479">Metal-binding</keyword>
<dbReference type="Gene3D" id="3.40.630.10">
    <property type="entry name" value="Zn peptidases"/>
    <property type="match status" value="1"/>
</dbReference>
<keyword evidence="11" id="KW-1185">Reference proteome</keyword>
<evidence type="ECO:0000256" key="7">
    <source>
        <dbReference type="ARBA" id="ARBA00023211"/>
    </source>
</evidence>
<comment type="similarity">
    <text evidence="3 8">Belongs to the peptidase M17 family.</text>
</comment>
<dbReference type="SUPFAM" id="SSF52949">
    <property type="entry name" value="Macro domain-like"/>
    <property type="match status" value="1"/>
</dbReference>
<dbReference type="Pfam" id="PF02789">
    <property type="entry name" value="Peptidase_M17_N"/>
    <property type="match status" value="1"/>
</dbReference>
<proteinExistence type="inferred from homology"/>
<evidence type="ECO:0000256" key="3">
    <source>
        <dbReference type="ARBA" id="ARBA00009528"/>
    </source>
</evidence>
<evidence type="ECO:0000256" key="6">
    <source>
        <dbReference type="ARBA" id="ARBA00022801"/>
    </source>
</evidence>
<dbReference type="NCBIfam" id="NF002075">
    <property type="entry name" value="PRK00913.2-2"/>
    <property type="match status" value="1"/>
</dbReference>
<dbReference type="Pfam" id="PF00883">
    <property type="entry name" value="Peptidase_M17"/>
    <property type="match status" value="1"/>
</dbReference>
<accession>A0ABX0XKF4</accession>
<feature type="binding site" evidence="8">
    <location>
        <position position="256"/>
    </location>
    <ligand>
        <name>Mn(2+)</name>
        <dbReference type="ChEBI" id="CHEBI:29035"/>
        <label>2</label>
    </ligand>
</feature>
<feature type="domain" description="Cytosol aminopeptidase" evidence="9">
    <location>
        <begin position="336"/>
        <end position="343"/>
    </location>
</feature>
<evidence type="ECO:0000256" key="1">
    <source>
        <dbReference type="ARBA" id="ARBA00000135"/>
    </source>
</evidence>
<dbReference type="PANTHER" id="PTHR11963">
    <property type="entry name" value="LEUCINE AMINOPEPTIDASE-RELATED"/>
    <property type="match status" value="1"/>
</dbReference>
<keyword evidence="7 8" id="KW-0464">Manganese</keyword>
<keyword evidence="6 8" id="KW-0378">Hydrolase</keyword>
<evidence type="ECO:0000259" key="9">
    <source>
        <dbReference type="PROSITE" id="PS00631"/>
    </source>
</evidence>
<dbReference type="HAMAP" id="MF_00181">
    <property type="entry name" value="Cytosol_peptidase_M17"/>
    <property type="match status" value="1"/>
</dbReference>
<dbReference type="InterPro" id="IPR023042">
    <property type="entry name" value="Peptidase_M17_leu_NH2_pept"/>
</dbReference>
<evidence type="ECO:0000256" key="4">
    <source>
        <dbReference type="ARBA" id="ARBA00022438"/>
    </source>
</evidence>
<dbReference type="InterPro" id="IPR008283">
    <property type="entry name" value="Peptidase_M17_N"/>
</dbReference>
<dbReference type="SUPFAM" id="SSF53187">
    <property type="entry name" value="Zn-dependent exopeptidases"/>
    <property type="match status" value="1"/>
</dbReference>
<dbReference type="RefSeq" id="WP_167953241.1">
    <property type="nucleotide sequence ID" value="NZ_JAATJE010000001.1"/>
</dbReference>
<dbReference type="InterPro" id="IPR011356">
    <property type="entry name" value="Leucine_aapep/pepB"/>
</dbReference>
<evidence type="ECO:0000313" key="11">
    <source>
        <dbReference type="Proteomes" id="UP000734218"/>
    </source>
</evidence>
<keyword evidence="5 8" id="KW-0645">Protease</keyword>
<sequence length="498" mass="51167">MPAIRLQAARPDSVHDIAIPVASGGLGAARFPGLAAPATALGKAAAAAARFDGEAGGIVDFVADTGAGIARILLVGTGAGADADWEKAGSAIVARLLVSGTHVVAVDVSGTDATAANVAALASGAAARGWRFDRYRSRLPQKQKPTLDEVVIVGAPEGSEDAWSRGAAVIEGLSLTRELVSEPPNIIYPESFVERCRELEALGVEIEVLGEAQMAEAGMGALLAVSKGSAREGQLLVMRWNGTGDAGDPPLALVGKGVTFDTGGISLKPGPGMEDMKWDMGGAGAVAGAMKAIAGRKAKAHVVGVCGLVENMPDGEATRPGDVVTSMSGQTIEILNTDAEGRLVLCDAIAWVQKRYRPKTIVDLATLTGAMVISLGSEHGGLFANDESLAEELLAASRTSGDALWRFPLSPAYDKLIDSPIADMKNVGPRGAGSITAAQFIKRFVDEGVRWAHLDIAGMVWADKPGTRFDKGATGFGVRLLDRFVADTLEGGAGGQGA</sequence>
<comment type="cofactor">
    <cofactor evidence="8">
        <name>Mn(2+)</name>
        <dbReference type="ChEBI" id="CHEBI:29035"/>
    </cofactor>
    <text evidence="8">Binds 2 manganese ions per subunit.</text>
</comment>